<protein>
    <submittedName>
        <fullName evidence="1">Uncharacterized protein</fullName>
    </submittedName>
</protein>
<gene>
    <name evidence="1" type="ORF">ETAA8_29020</name>
</gene>
<evidence type="ECO:0000313" key="1">
    <source>
        <dbReference type="EMBL" id="QDU27811.1"/>
    </source>
</evidence>
<dbReference type="Proteomes" id="UP000315017">
    <property type="component" value="Chromosome"/>
</dbReference>
<reference evidence="1 2" key="1">
    <citation type="submission" date="2019-02" db="EMBL/GenBank/DDBJ databases">
        <title>Deep-cultivation of Planctomycetes and their phenomic and genomic characterization uncovers novel biology.</title>
        <authorList>
            <person name="Wiegand S."/>
            <person name="Jogler M."/>
            <person name="Boedeker C."/>
            <person name="Pinto D."/>
            <person name="Vollmers J."/>
            <person name="Rivas-Marin E."/>
            <person name="Kohn T."/>
            <person name="Peeters S.H."/>
            <person name="Heuer A."/>
            <person name="Rast P."/>
            <person name="Oberbeckmann S."/>
            <person name="Bunk B."/>
            <person name="Jeske O."/>
            <person name="Meyerdierks A."/>
            <person name="Storesund J.E."/>
            <person name="Kallscheuer N."/>
            <person name="Luecker S."/>
            <person name="Lage O.M."/>
            <person name="Pohl T."/>
            <person name="Merkel B.J."/>
            <person name="Hornburger P."/>
            <person name="Mueller R.-W."/>
            <person name="Bruemmer F."/>
            <person name="Labrenz M."/>
            <person name="Spormann A.M."/>
            <person name="Op den Camp H."/>
            <person name="Overmann J."/>
            <person name="Amann R."/>
            <person name="Jetten M.S.M."/>
            <person name="Mascher T."/>
            <person name="Medema M.H."/>
            <person name="Devos D.P."/>
            <person name="Kaster A.-K."/>
            <person name="Ovreas L."/>
            <person name="Rohde M."/>
            <person name="Galperin M.Y."/>
            <person name="Jogler C."/>
        </authorList>
    </citation>
    <scope>NUCLEOTIDE SEQUENCE [LARGE SCALE GENOMIC DNA]</scope>
    <source>
        <strain evidence="1 2">ETA_A8</strain>
    </source>
</reference>
<proteinExistence type="predicted"/>
<sequence length="196" mass="21531">MNEFTIMLVLLIAPLSSARNGVADITMTITQPEGVLVIKGAFEYQKSDAGEVFFRLEFSEQLTIVANKPPSREKLETVIIVRANREKAVASFQGLPGEDDSSGPFNFGPHLVDPTRAFDFKTLSEPRLRLHGVLEKAAVATFETAQHSDRITCFTAHNSSPAKNAWLKQPHVVSGVLQWKEGKPDAARFGIPIATK</sequence>
<keyword evidence="2" id="KW-1185">Reference proteome</keyword>
<dbReference type="RefSeq" id="WP_145089052.1">
    <property type="nucleotide sequence ID" value="NZ_CP036274.1"/>
</dbReference>
<dbReference type="EMBL" id="CP036274">
    <property type="protein sequence ID" value="QDU27811.1"/>
    <property type="molecule type" value="Genomic_DNA"/>
</dbReference>
<name>A0A517YC74_9BACT</name>
<accession>A0A517YC74</accession>
<dbReference type="KEGG" id="aagg:ETAA8_29020"/>
<evidence type="ECO:0000313" key="2">
    <source>
        <dbReference type="Proteomes" id="UP000315017"/>
    </source>
</evidence>
<dbReference type="AlphaFoldDB" id="A0A517YC74"/>
<organism evidence="1 2">
    <name type="scientific">Anatilimnocola aggregata</name>
    <dbReference type="NCBI Taxonomy" id="2528021"/>
    <lineage>
        <taxon>Bacteria</taxon>
        <taxon>Pseudomonadati</taxon>
        <taxon>Planctomycetota</taxon>
        <taxon>Planctomycetia</taxon>
        <taxon>Pirellulales</taxon>
        <taxon>Pirellulaceae</taxon>
        <taxon>Anatilimnocola</taxon>
    </lineage>
</organism>